<keyword evidence="1" id="KW-0732">Signal</keyword>
<name>A0A848GKI1_9BACT</name>
<sequence>MKFVLLILLQFGALLALRSQSLPGNTLVPVCTGQNKKLINGVCETGTKALVNQEPVVKNNEGYCRLTYKISWSDGSSIEYTEDRKGACQL</sequence>
<evidence type="ECO:0000256" key="1">
    <source>
        <dbReference type="SAM" id="SignalP"/>
    </source>
</evidence>
<protein>
    <submittedName>
        <fullName evidence="2">Uncharacterized protein</fullName>
    </submittedName>
</protein>
<dbReference type="Proteomes" id="UP000583266">
    <property type="component" value="Unassembled WGS sequence"/>
</dbReference>
<comment type="caution">
    <text evidence="2">The sequence shown here is derived from an EMBL/GenBank/DDBJ whole genome shotgun (WGS) entry which is preliminary data.</text>
</comment>
<evidence type="ECO:0000313" key="2">
    <source>
        <dbReference type="EMBL" id="NML38407.1"/>
    </source>
</evidence>
<accession>A0A848GKI1</accession>
<feature type="chain" id="PRO_5032653885" evidence="1">
    <location>
        <begin position="22"/>
        <end position="90"/>
    </location>
</feature>
<keyword evidence="3" id="KW-1185">Reference proteome</keyword>
<feature type="signal peptide" evidence="1">
    <location>
        <begin position="1"/>
        <end position="21"/>
    </location>
</feature>
<organism evidence="2 3">
    <name type="scientific">Chitinophaga fulva</name>
    <dbReference type="NCBI Taxonomy" id="2728842"/>
    <lineage>
        <taxon>Bacteria</taxon>
        <taxon>Pseudomonadati</taxon>
        <taxon>Bacteroidota</taxon>
        <taxon>Chitinophagia</taxon>
        <taxon>Chitinophagales</taxon>
        <taxon>Chitinophagaceae</taxon>
        <taxon>Chitinophaga</taxon>
    </lineage>
</organism>
<proteinExistence type="predicted"/>
<dbReference type="RefSeq" id="WP_169225404.1">
    <property type="nucleotide sequence ID" value="NZ_JABBGC010000001.1"/>
</dbReference>
<gene>
    <name evidence="2" type="ORF">HHL17_14460</name>
</gene>
<reference evidence="2 3" key="1">
    <citation type="submission" date="2020-04" db="EMBL/GenBank/DDBJ databases">
        <title>Chitinophaga sp. G-6-1-13 sp. nov., isolated from soil.</title>
        <authorList>
            <person name="Dahal R.H."/>
            <person name="Chaudhary D.K."/>
        </authorList>
    </citation>
    <scope>NUCLEOTIDE SEQUENCE [LARGE SCALE GENOMIC DNA]</scope>
    <source>
        <strain evidence="2 3">G-6-1-13</strain>
    </source>
</reference>
<dbReference type="AlphaFoldDB" id="A0A848GKI1"/>
<evidence type="ECO:0000313" key="3">
    <source>
        <dbReference type="Proteomes" id="UP000583266"/>
    </source>
</evidence>
<dbReference type="EMBL" id="JABBGC010000001">
    <property type="protein sequence ID" value="NML38407.1"/>
    <property type="molecule type" value="Genomic_DNA"/>
</dbReference>